<dbReference type="Proteomes" id="UP000237347">
    <property type="component" value="Unassembled WGS sequence"/>
</dbReference>
<protein>
    <submittedName>
        <fullName evidence="1">Aberrant root formation protein 4</fullName>
    </submittedName>
</protein>
<dbReference type="InterPro" id="IPR019516">
    <property type="entry name" value="Glomulin/ALF4"/>
</dbReference>
<keyword evidence="2" id="KW-1185">Reference proteome</keyword>
<sequence length="529" mass="58457">LIEGGDSHQSENSVSELVNFLETISDAALSDPDNVDSQNNALEVLLEIHGYLCSPSSDQEVIDALSLVLPKTVAKFACVSDRCLEIADSVIDRFIATCNPRDMLSILCEALSKTIKASAYVAPLLSGLSKVFLSIQRRHFEQVKVAVPVIVSVLKVISSEPEDGDTEIDGLFDRAVGIANSIHEVCTKLALVSVSMFYKRSSCHQLVSRLSCFYPSCSISYFGLITGSDVDKMTNIVTGEDEDDYMSCLSYVKHGASLSVIWGNILDGVAQAANEDLTAVKDELQSNQTERWQAVGMLKHIYSFVNLPWELKKHAIDFLLCITDENISQKCDEHIDFSSYMPSLFAALQAIKMVIMYAPDTVLRKLSFDAFKRIAILIDLVKGEMYMENRKRISTGNNEAQQTGNKECPNPFCSNASVLELVEFVLRPPQGGPPSLPEHGDAVLSALNLYRFVLITESTGKTNYTGVLSKENLQKAYNEWLLPLRTLVTGIMAENGNDCDQLAFDAVCTLNPVELVLYRCIELVEEKLK</sequence>
<reference evidence="1 2" key="1">
    <citation type="journal article" date="2018" name="Sci. Data">
        <title>The draft genome sequence of cork oak.</title>
        <authorList>
            <person name="Ramos A.M."/>
            <person name="Usie A."/>
            <person name="Barbosa P."/>
            <person name="Barros P.M."/>
            <person name="Capote T."/>
            <person name="Chaves I."/>
            <person name="Simoes F."/>
            <person name="Abreu I."/>
            <person name="Carrasquinho I."/>
            <person name="Faro C."/>
            <person name="Guimaraes J.B."/>
            <person name="Mendonca D."/>
            <person name="Nobrega F."/>
            <person name="Rodrigues L."/>
            <person name="Saibo N.J.M."/>
            <person name="Varela M.C."/>
            <person name="Egas C."/>
            <person name="Matos J."/>
            <person name="Miguel C.M."/>
            <person name="Oliveira M.M."/>
            <person name="Ricardo C.P."/>
            <person name="Goncalves S."/>
        </authorList>
    </citation>
    <scope>NUCLEOTIDE SEQUENCE [LARGE SCALE GENOMIC DNA]</scope>
    <source>
        <strain evidence="2">cv. HL8</strain>
    </source>
</reference>
<organism evidence="1 2">
    <name type="scientific">Quercus suber</name>
    <name type="common">Cork oak</name>
    <dbReference type="NCBI Taxonomy" id="58331"/>
    <lineage>
        <taxon>Eukaryota</taxon>
        <taxon>Viridiplantae</taxon>
        <taxon>Streptophyta</taxon>
        <taxon>Embryophyta</taxon>
        <taxon>Tracheophyta</taxon>
        <taxon>Spermatophyta</taxon>
        <taxon>Magnoliopsida</taxon>
        <taxon>eudicotyledons</taxon>
        <taxon>Gunneridae</taxon>
        <taxon>Pentapetalae</taxon>
        <taxon>rosids</taxon>
        <taxon>fabids</taxon>
        <taxon>Fagales</taxon>
        <taxon>Fagaceae</taxon>
        <taxon>Quercus</taxon>
    </lineage>
</organism>
<dbReference type="EMBL" id="PKMF04000454">
    <property type="protein sequence ID" value="KAK7830822.1"/>
    <property type="molecule type" value="Genomic_DNA"/>
</dbReference>
<dbReference type="Pfam" id="PF08568">
    <property type="entry name" value="Kinetochor_Ybp2"/>
    <property type="match status" value="2"/>
</dbReference>
<dbReference type="InterPro" id="IPR013877">
    <property type="entry name" value="YAP-bd/ALF4/Glomulin"/>
</dbReference>
<dbReference type="GO" id="GO:0005737">
    <property type="term" value="C:cytoplasm"/>
    <property type="evidence" value="ECO:0007669"/>
    <property type="project" value="TreeGrafter"/>
</dbReference>
<name>A0AAW0JUV6_QUESU</name>
<gene>
    <name evidence="1" type="primary">ALF4</name>
    <name evidence="1" type="ORF">CFP56_027903</name>
</gene>
<evidence type="ECO:0000313" key="2">
    <source>
        <dbReference type="Proteomes" id="UP000237347"/>
    </source>
</evidence>
<accession>A0AAW0JUV6</accession>
<dbReference type="PANTHER" id="PTHR15430:SF1">
    <property type="entry name" value="GLOMULIN"/>
    <property type="match status" value="1"/>
</dbReference>
<feature type="non-terminal residue" evidence="1">
    <location>
        <position position="1"/>
    </location>
</feature>
<dbReference type="PANTHER" id="PTHR15430">
    <property type="entry name" value="GLOMULIN"/>
    <property type="match status" value="1"/>
</dbReference>
<dbReference type="GO" id="GO:0055105">
    <property type="term" value="F:ubiquitin-protein transferase inhibitor activity"/>
    <property type="evidence" value="ECO:0007669"/>
    <property type="project" value="TreeGrafter"/>
</dbReference>
<evidence type="ECO:0000313" key="1">
    <source>
        <dbReference type="EMBL" id="KAK7830822.1"/>
    </source>
</evidence>
<proteinExistence type="predicted"/>
<comment type="caution">
    <text evidence="1">The sequence shown here is derived from an EMBL/GenBank/DDBJ whole genome shotgun (WGS) entry which is preliminary data.</text>
</comment>
<dbReference type="AlphaFoldDB" id="A0AAW0JUV6"/>